<name>A0AAV2CUN5_9ROSI</name>
<evidence type="ECO:0000256" key="1">
    <source>
        <dbReference type="SAM" id="MobiDB-lite"/>
    </source>
</evidence>
<feature type="compositionally biased region" description="Polar residues" evidence="1">
    <location>
        <begin position="1"/>
        <end position="11"/>
    </location>
</feature>
<evidence type="ECO:0000313" key="2">
    <source>
        <dbReference type="EMBL" id="CAL1359597.1"/>
    </source>
</evidence>
<dbReference type="AlphaFoldDB" id="A0AAV2CUN5"/>
<dbReference type="Proteomes" id="UP001497516">
    <property type="component" value="Chromosome 10"/>
</dbReference>
<reference evidence="2 3" key="1">
    <citation type="submission" date="2024-04" db="EMBL/GenBank/DDBJ databases">
        <authorList>
            <person name="Fracassetti M."/>
        </authorList>
    </citation>
    <scope>NUCLEOTIDE SEQUENCE [LARGE SCALE GENOMIC DNA]</scope>
</reference>
<organism evidence="2 3">
    <name type="scientific">Linum trigynum</name>
    <dbReference type="NCBI Taxonomy" id="586398"/>
    <lineage>
        <taxon>Eukaryota</taxon>
        <taxon>Viridiplantae</taxon>
        <taxon>Streptophyta</taxon>
        <taxon>Embryophyta</taxon>
        <taxon>Tracheophyta</taxon>
        <taxon>Spermatophyta</taxon>
        <taxon>Magnoliopsida</taxon>
        <taxon>eudicotyledons</taxon>
        <taxon>Gunneridae</taxon>
        <taxon>Pentapetalae</taxon>
        <taxon>rosids</taxon>
        <taxon>fabids</taxon>
        <taxon>Malpighiales</taxon>
        <taxon>Linaceae</taxon>
        <taxon>Linum</taxon>
    </lineage>
</organism>
<gene>
    <name evidence="2" type="ORF">LTRI10_LOCUS7072</name>
</gene>
<feature type="region of interest" description="Disordered" evidence="1">
    <location>
        <begin position="84"/>
        <end position="109"/>
    </location>
</feature>
<feature type="region of interest" description="Disordered" evidence="1">
    <location>
        <begin position="1"/>
        <end position="26"/>
    </location>
</feature>
<feature type="compositionally biased region" description="Polar residues" evidence="1">
    <location>
        <begin position="92"/>
        <end position="109"/>
    </location>
</feature>
<accession>A0AAV2CUN5</accession>
<proteinExistence type="predicted"/>
<protein>
    <submittedName>
        <fullName evidence="2">Uncharacterized protein</fullName>
    </submittedName>
</protein>
<evidence type="ECO:0000313" key="3">
    <source>
        <dbReference type="Proteomes" id="UP001497516"/>
    </source>
</evidence>
<dbReference type="EMBL" id="OZ034814">
    <property type="protein sequence ID" value="CAL1359597.1"/>
    <property type="molecule type" value="Genomic_DNA"/>
</dbReference>
<sequence length="109" mass="12553">MSNPLPKNLSPSKHPPPVTVSQQPLDEEPMLALRRKRWSHLTQKEARRKQRYAHPTIPDRWIEHISNSSPSPSKRNINRRVVVKKPGGESLPSLSSNPNVQHLRNTEIY</sequence>
<keyword evidence="3" id="KW-1185">Reference proteome</keyword>